<feature type="compositionally biased region" description="Polar residues" evidence="2">
    <location>
        <begin position="722"/>
        <end position="742"/>
    </location>
</feature>
<organism evidence="3 4">
    <name type="scientific">Clavelina lepadiformis</name>
    <name type="common">Light-bulb sea squirt</name>
    <name type="synonym">Ascidia lepadiformis</name>
    <dbReference type="NCBI Taxonomy" id="159417"/>
    <lineage>
        <taxon>Eukaryota</taxon>
        <taxon>Metazoa</taxon>
        <taxon>Chordata</taxon>
        <taxon>Tunicata</taxon>
        <taxon>Ascidiacea</taxon>
        <taxon>Aplousobranchia</taxon>
        <taxon>Clavelinidae</taxon>
        <taxon>Clavelina</taxon>
    </lineage>
</organism>
<dbReference type="Proteomes" id="UP001642483">
    <property type="component" value="Unassembled WGS sequence"/>
</dbReference>
<feature type="region of interest" description="Disordered" evidence="2">
    <location>
        <begin position="349"/>
        <end position="472"/>
    </location>
</feature>
<feature type="compositionally biased region" description="Basic and acidic residues" evidence="2">
    <location>
        <begin position="56"/>
        <end position="66"/>
    </location>
</feature>
<protein>
    <submittedName>
        <fullName evidence="3">Uncharacterized protein</fullName>
    </submittedName>
</protein>
<dbReference type="EMBL" id="CAWYQH010000057">
    <property type="protein sequence ID" value="CAK8679196.1"/>
    <property type="molecule type" value="Genomic_DNA"/>
</dbReference>
<feature type="region of interest" description="Disordered" evidence="2">
    <location>
        <begin position="277"/>
        <end position="321"/>
    </location>
</feature>
<feature type="compositionally biased region" description="Basic and acidic residues" evidence="2">
    <location>
        <begin position="156"/>
        <end position="176"/>
    </location>
</feature>
<accession>A0ABP0FHQ3</accession>
<evidence type="ECO:0000256" key="2">
    <source>
        <dbReference type="SAM" id="MobiDB-lite"/>
    </source>
</evidence>
<feature type="compositionally biased region" description="Basic and acidic residues" evidence="2">
    <location>
        <begin position="412"/>
        <end position="433"/>
    </location>
</feature>
<feature type="compositionally biased region" description="Basic and acidic residues" evidence="2">
    <location>
        <begin position="535"/>
        <end position="546"/>
    </location>
</feature>
<feature type="compositionally biased region" description="Low complexity" evidence="2">
    <location>
        <begin position="82"/>
        <end position="92"/>
    </location>
</feature>
<feature type="compositionally biased region" description="Basic and acidic residues" evidence="2">
    <location>
        <begin position="349"/>
        <end position="360"/>
    </location>
</feature>
<feature type="compositionally biased region" description="Low complexity" evidence="2">
    <location>
        <begin position="197"/>
        <end position="208"/>
    </location>
</feature>
<evidence type="ECO:0000313" key="3">
    <source>
        <dbReference type="EMBL" id="CAK8679196.1"/>
    </source>
</evidence>
<feature type="compositionally biased region" description="Basic and acidic residues" evidence="2">
    <location>
        <begin position="863"/>
        <end position="873"/>
    </location>
</feature>
<keyword evidence="4" id="KW-1185">Reference proteome</keyword>
<evidence type="ECO:0000313" key="4">
    <source>
        <dbReference type="Proteomes" id="UP001642483"/>
    </source>
</evidence>
<feature type="region of interest" description="Disordered" evidence="2">
    <location>
        <begin position="26"/>
        <end position="213"/>
    </location>
</feature>
<sequence length="1031" mass="117230">MSSEWFFVFVQAYWRVVCDRVFSSGIMTSSTSSSSSSTISSDTELSDSPVQSQQSKEGKREARNAEDNDGGITLLETLLNGSADVESSSVSRSDSETRSESDKDKLASEKLKAPDENHSKSKPSDVIADKPAAEAEKRRNKSEVETQTAASSAPPRQRDTLDGEQIKPDRDAERQKVARPCTAKPGRSRNRRKREISSNLSTSSSECSGRFQQKNRVTANAISSSSASTISSYQDDDSVVEDTTILIEEKAREILLHKYLELHLQKHLDNQSYYFQRGYSTGKPRRRYSNRISKSEWRSRRLAKQTCSKQPSKPNKFDLQPLGEAAVQRTIRQLVADLSKYGRYGKNAEMETRRDLDGKPPRPKSGSCSGKSRHRFASQQVVTSSSSRSQSDFSSDESSSKRSPVVVPIASERAEEEQHPSRKSILKSDEIRRGKVKNVRMATESDMEGRSRRMGKHEDKSADPHKSHPTHGDFSYSYLAALLGTLRRSSHRAENHGDYTLLLRPAPIRSRSSDHRSGTGPARDRASKNKSAIDATKRDRIVRKNDATSADKQPENKSYKLRKNKQSTSTTLNTSDKRKTPTAKTESEVKHEPRIRPGTEPIKCNWDPKKSGQSEYNKNWCSDHQLKNSQNPAVVEWLRRKNELSRQERVYKNRQNRRKRDKLMEEFNERENQRENALVEYERWKKRKNREILLRRRREASEANAAHCDNKISTERPKSAWQPPTSQQDTKDATATSFSDLRSSSFLPEFPPSPPDPSLTKPSARRRPKSAPTKVTFGTPVATMAMTSRTDTSEGNFIPVRIDFESGDVTVLTPREEGGSGRNGEKGYEEKKTTGSGEFLRDFLKDENQKSMFDVSPPGNFRKKTDVAEDKKNPPGALQPKEHYEKWMRSNGTSSPYQIKYNRKKKKKGGKQLTPSPPHDPLTNELISDLAKRRIRKILDQKKRVDSGLGQKTNQKQIEEKETEKVSSDAPRRWRLRQDYNQPPMESSKSRKKITMSSDRDKRPVFSYRRKTNSKSVFHERNPVINQAMNA</sequence>
<feature type="compositionally biased region" description="Basic and acidic residues" evidence="2">
    <location>
        <begin position="957"/>
        <end position="978"/>
    </location>
</feature>
<feature type="compositionally biased region" description="Basic and acidic residues" evidence="2">
    <location>
        <begin position="575"/>
        <end position="597"/>
    </location>
</feature>
<gene>
    <name evidence="3" type="ORF">CVLEPA_LOCUS9451</name>
</gene>
<feature type="region of interest" description="Disordered" evidence="2">
    <location>
        <begin position="502"/>
        <end position="616"/>
    </location>
</feature>
<name>A0ABP0FHQ3_CLALP</name>
<feature type="compositionally biased region" description="Low complexity" evidence="2">
    <location>
        <begin position="26"/>
        <end position="48"/>
    </location>
</feature>
<feature type="compositionally biased region" description="Basic and acidic residues" evidence="2">
    <location>
        <begin position="814"/>
        <end position="849"/>
    </location>
</feature>
<feature type="compositionally biased region" description="Basic and acidic residues" evidence="2">
    <location>
        <begin position="93"/>
        <end position="144"/>
    </location>
</feature>
<proteinExistence type="predicted"/>
<comment type="caution">
    <text evidence="3">The sequence shown here is derived from an EMBL/GenBank/DDBJ whole genome shotgun (WGS) entry which is preliminary data.</text>
</comment>
<feature type="compositionally biased region" description="Low complexity" evidence="2">
    <location>
        <begin position="378"/>
        <end position="403"/>
    </location>
</feature>
<feature type="coiled-coil region" evidence="1">
    <location>
        <begin position="653"/>
        <end position="687"/>
    </location>
</feature>
<reference evidence="3 4" key="1">
    <citation type="submission" date="2024-02" db="EMBL/GenBank/DDBJ databases">
        <authorList>
            <person name="Daric V."/>
            <person name="Darras S."/>
        </authorList>
    </citation>
    <scope>NUCLEOTIDE SEQUENCE [LARGE SCALE GENOMIC DNA]</scope>
</reference>
<evidence type="ECO:0000256" key="1">
    <source>
        <dbReference type="SAM" id="Coils"/>
    </source>
</evidence>
<feature type="compositionally biased region" description="Basic residues" evidence="2">
    <location>
        <begin position="901"/>
        <end position="910"/>
    </location>
</feature>
<keyword evidence="1" id="KW-0175">Coiled coil</keyword>
<feature type="region of interest" description="Disordered" evidence="2">
    <location>
        <begin position="700"/>
        <end position="776"/>
    </location>
</feature>
<feature type="compositionally biased region" description="Basic and acidic residues" evidence="2">
    <location>
        <begin position="447"/>
        <end position="466"/>
    </location>
</feature>
<feature type="compositionally biased region" description="Basic and acidic residues" evidence="2">
    <location>
        <begin position="708"/>
        <end position="718"/>
    </location>
</feature>
<feature type="region of interest" description="Disordered" evidence="2">
    <location>
        <begin position="811"/>
        <end position="925"/>
    </location>
</feature>
<feature type="region of interest" description="Disordered" evidence="2">
    <location>
        <begin position="941"/>
        <end position="1031"/>
    </location>
</feature>
<feature type="compositionally biased region" description="Basic and acidic residues" evidence="2">
    <location>
        <begin position="511"/>
        <end position="527"/>
    </location>
</feature>